<dbReference type="PANTHER" id="PTHR43179">
    <property type="entry name" value="RHAMNOSYLTRANSFERASE WBBL"/>
    <property type="match status" value="1"/>
</dbReference>
<reference evidence="6 7" key="1">
    <citation type="submission" date="2019-06" db="EMBL/GenBank/DDBJ databases">
        <title>Sequencing the genomes of 1000 actinobacteria strains.</title>
        <authorList>
            <person name="Klenk H.-P."/>
        </authorList>
    </citation>
    <scope>NUCLEOTIDE SEQUENCE [LARGE SCALE GENOMIC DNA]</scope>
    <source>
        <strain evidence="6 7">DSM 45928</strain>
    </source>
</reference>
<dbReference type="Pfam" id="PF02709">
    <property type="entry name" value="Glyco_transf_7C"/>
    <property type="match status" value="1"/>
</dbReference>
<dbReference type="InterPro" id="IPR029044">
    <property type="entry name" value="Nucleotide-diphossugar_trans"/>
</dbReference>
<evidence type="ECO:0000259" key="5">
    <source>
        <dbReference type="Pfam" id="PF02709"/>
    </source>
</evidence>
<evidence type="ECO:0000256" key="4">
    <source>
        <dbReference type="ARBA" id="ARBA00022679"/>
    </source>
</evidence>
<dbReference type="InterPro" id="IPR027791">
    <property type="entry name" value="Galactosyl_T_C"/>
</dbReference>
<evidence type="ECO:0000256" key="2">
    <source>
        <dbReference type="ARBA" id="ARBA00006739"/>
    </source>
</evidence>
<dbReference type="RefSeq" id="WP_142041495.1">
    <property type="nucleotide sequence ID" value="NZ_JBHTGS010000001.1"/>
</dbReference>
<keyword evidence="7" id="KW-1185">Reference proteome</keyword>
<dbReference type="GO" id="GO:0016757">
    <property type="term" value="F:glycosyltransferase activity"/>
    <property type="evidence" value="ECO:0007669"/>
    <property type="project" value="UniProtKB-KW"/>
</dbReference>
<dbReference type="EMBL" id="VFOW01000001">
    <property type="protein sequence ID" value="TQL77898.1"/>
    <property type="molecule type" value="Genomic_DNA"/>
</dbReference>
<evidence type="ECO:0000313" key="7">
    <source>
        <dbReference type="Proteomes" id="UP000317043"/>
    </source>
</evidence>
<comment type="caution">
    <text evidence="6">The sequence shown here is derived from an EMBL/GenBank/DDBJ whole genome shotgun (WGS) entry which is preliminary data.</text>
</comment>
<dbReference type="SUPFAM" id="SSF53448">
    <property type="entry name" value="Nucleotide-diphospho-sugar transferases"/>
    <property type="match status" value="1"/>
</dbReference>
<evidence type="ECO:0000256" key="1">
    <source>
        <dbReference type="ARBA" id="ARBA00004776"/>
    </source>
</evidence>
<dbReference type="OrthoDB" id="4120491at2"/>
<keyword evidence="4 6" id="KW-0808">Transferase</keyword>
<accession>A0A543AZA1</accession>
<proteinExistence type="inferred from homology"/>
<evidence type="ECO:0000256" key="3">
    <source>
        <dbReference type="ARBA" id="ARBA00022676"/>
    </source>
</evidence>
<dbReference type="Proteomes" id="UP000317043">
    <property type="component" value="Unassembled WGS sequence"/>
</dbReference>
<dbReference type="AlphaFoldDB" id="A0A543AZA1"/>
<comment type="pathway">
    <text evidence="1">Cell wall biogenesis; cell wall polysaccharide biosynthesis.</text>
</comment>
<organism evidence="6 7">
    <name type="scientific">Stackebrandtia endophytica</name>
    <dbReference type="NCBI Taxonomy" id="1496996"/>
    <lineage>
        <taxon>Bacteria</taxon>
        <taxon>Bacillati</taxon>
        <taxon>Actinomycetota</taxon>
        <taxon>Actinomycetes</taxon>
        <taxon>Glycomycetales</taxon>
        <taxon>Glycomycetaceae</taxon>
        <taxon>Stackebrandtia</taxon>
    </lineage>
</organism>
<name>A0A543AZA1_9ACTN</name>
<dbReference type="CDD" id="cd00761">
    <property type="entry name" value="Glyco_tranf_GTA_type"/>
    <property type="match status" value="1"/>
</dbReference>
<sequence>MPQVSVIIPLYGDHAGRYTVPAVARAWLEQSVEVEVIVATAGDLPLPALPDTHRMRVVRADESLNAPGLLRNEGVGHATSEWLYLTDSDVAPLDTDFLRQAVELAADGAFVQPTMLRLVGAPPPGHLSQWRIDRDGQTRSFCHVATGTDGLLRPVPGERYGWDEGAPMVEPPPGHGYEEDSPGLDLRPMFHWGSIFLRRELFDRLGGYCDRYLGWGCEDEDLLMKIAGSGPRLLAWRDAAHLEMIHFEHSRPYSDEFEVNLELFRRRRSLGVEAMIAQDRAGETETLA</sequence>
<dbReference type="InParanoid" id="A0A543AZA1"/>
<dbReference type="PANTHER" id="PTHR43179:SF12">
    <property type="entry name" value="GALACTOFURANOSYLTRANSFERASE GLFT2"/>
    <property type="match status" value="1"/>
</dbReference>
<evidence type="ECO:0000313" key="6">
    <source>
        <dbReference type="EMBL" id="TQL77898.1"/>
    </source>
</evidence>
<feature type="domain" description="Galactosyltransferase C-terminal" evidence="5">
    <location>
        <begin position="193"/>
        <end position="238"/>
    </location>
</feature>
<protein>
    <submittedName>
        <fullName evidence="6">Glycosyl transferase family 2</fullName>
    </submittedName>
</protein>
<dbReference type="Gene3D" id="3.90.550.10">
    <property type="entry name" value="Spore Coat Polysaccharide Biosynthesis Protein SpsA, Chain A"/>
    <property type="match status" value="1"/>
</dbReference>
<comment type="similarity">
    <text evidence="2">Belongs to the glycosyltransferase 2 family.</text>
</comment>
<gene>
    <name evidence="6" type="ORF">FB566_3472</name>
</gene>
<keyword evidence="3" id="KW-0328">Glycosyltransferase</keyword>